<accession>A0A316ALQ4</accession>
<proteinExistence type="predicted"/>
<feature type="transmembrane region" description="Helical" evidence="1">
    <location>
        <begin position="96"/>
        <end position="115"/>
    </location>
</feature>
<evidence type="ECO:0000313" key="2">
    <source>
        <dbReference type="EMBL" id="PWJ58452.1"/>
    </source>
</evidence>
<dbReference type="EMBL" id="QGDT01000004">
    <property type="protein sequence ID" value="PWJ58452.1"/>
    <property type="molecule type" value="Genomic_DNA"/>
</dbReference>
<feature type="transmembrane region" description="Helical" evidence="1">
    <location>
        <begin position="66"/>
        <end position="84"/>
    </location>
</feature>
<dbReference type="Proteomes" id="UP000245880">
    <property type="component" value="Unassembled WGS sequence"/>
</dbReference>
<keyword evidence="1" id="KW-0812">Transmembrane</keyword>
<dbReference type="Pfam" id="PF13160">
    <property type="entry name" value="DUF3995"/>
    <property type="match status" value="1"/>
</dbReference>
<evidence type="ECO:0000313" key="3">
    <source>
        <dbReference type="Proteomes" id="UP000245880"/>
    </source>
</evidence>
<reference evidence="2 3" key="1">
    <citation type="submission" date="2018-03" db="EMBL/GenBank/DDBJ databases">
        <title>Genomic Encyclopedia of Archaeal and Bacterial Type Strains, Phase II (KMG-II): from individual species to whole genera.</title>
        <authorList>
            <person name="Goeker M."/>
        </authorList>
    </citation>
    <scope>NUCLEOTIDE SEQUENCE [LARGE SCALE GENOMIC DNA]</scope>
    <source>
        <strain evidence="2 3">DSM 100346</strain>
    </source>
</reference>
<keyword evidence="3" id="KW-1185">Reference proteome</keyword>
<evidence type="ECO:0000256" key="1">
    <source>
        <dbReference type="SAM" id="Phobius"/>
    </source>
</evidence>
<feature type="transmembrane region" description="Helical" evidence="1">
    <location>
        <begin position="136"/>
        <end position="155"/>
    </location>
</feature>
<gene>
    <name evidence="2" type="ORF">CLV98_104312</name>
</gene>
<keyword evidence="1" id="KW-0472">Membrane</keyword>
<organism evidence="2 3">
    <name type="scientific">Dyadobacter jejuensis</name>
    <dbReference type="NCBI Taxonomy" id="1082580"/>
    <lineage>
        <taxon>Bacteria</taxon>
        <taxon>Pseudomonadati</taxon>
        <taxon>Bacteroidota</taxon>
        <taxon>Cytophagia</taxon>
        <taxon>Cytophagales</taxon>
        <taxon>Spirosomataceae</taxon>
        <taxon>Dyadobacter</taxon>
    </lineage>
</organism>
<comment type="caution">
    <text evidence="2">The sequence shown here is derived from an EMBL/GenBank/DDBJ whole genome shotgun (WGS) entry which is preliminary data.</text>
</comment>
<dbReference type="InterPro" id="IPR025058">
    <property type="entry name" value="DUF3995"/>
</dbReference>
<sequence>MCMPCHLCNFGQYLHAIVLILSILLSIVFFLLGAIHFHWVFGGTFGYAASLPTTETGERVLNPKKIDSALVGTALISFGIFYWLEGGLSVLGLPTWVSRNVGWIIPWVFLMRAIGDFKYVGLFKKVKHTDFGRLDTRLFSPLCLGIAVVGLWIQWG</sequence>
<keyword evidence="1" id="KW-1133">Transmembrane helix</keyword>
<name>A0A316ALQ4_9BACT</name>
<feature type="transmembrane region" description="Helical" evidence="1">
    <location>
        <begin position="12"/>
        <end position="31"/>
    </location>
</feature>
<dbReference type="AlphaFoldDB" id="A0A316ALQ4"/>
<protein>
    <submittedName>
        <fullName evidence="2">Uncharacterized protein DUF3995</fullName>
    </submittedName>
</protein>